<evidence type="ECO:0000256" key="2">
    <source>
        <dbReference type="ARBA" id="ARBA00022679"/>
    </source>
</evidence>
<dbReference type="PANTHER" id="PTHR37984:SF5">
    <property type="entry name" value="PROTEIN NYNRIN-LIKE"/>
    <property type="match status" value="1"/>
</dbReference>
<gene>
    <name evidence="11" type="primary">AtMg00860</name>
    <name evidence="11" type="ORF">TNCT_566311</name>
</gene>
<keyword evidence="5" id="KW-0255">Endonuclease</keyword>
<keyword evidence="7" id="KW-0479">Metal-binding</keyword>
<dbReference type="InterPro" id="IPR001995">
    <property type="entry name" value="Peptidase_A2_cat"/>
</dbReference>
<dbReference type="SUPFAM" id="SSF56672">
    <property type="entry name" value="DNA/RNA polymerases"/>
    <property type="match status" value="1"/>
</dbReference>
<evidence type="ECO:0000256" key="5">
    <source>
        <dbReference type="ARBA" id="ARBA00022759"/>
    </source>
</evidence>
<evidence type="ECO:0000256" key="4">
    <source>
        <dbReference type="ARBA" id="ARBA00022722"/>
    </source>
</evidence>
<dbReference type="SMART" id="SM00343">
    <property type="entry name" value="ZnF_C2HC"/>
    <property type="match status" value="1"/>
</dbReference>
<accession>A0A8X6GWG2</accession>
<dbReference type="InterPro" id="IPR050951">
    <property type="entry name" value="Retrovirus_Pol_polyprotein"/>
</dbReference>
<dbReference type="EC" id="2.7.7.49" evidence="1"/>
<keyword evidence="6" id="KW-0378">Hydrolase</keyword>
<proteinExistence type="predicted"/>
<evidence type="ECO:0000256" key="8">
    <source>
        <dbReference type="SAM" id="MobiDB-lite"/>
    </source>
</evidence>
<dbReference type="CDD" id="cd00303">
    <property type="entry name" value="retropepsin_like"/>
    <property type="match status" value="1"/>
</dbReference>
<evidence type="ECO:0000256" key="6">
    <source>
        <dbReference type="ARBA" id="ARBA00022801"/>
    </source>
</evidence>
<evidence type="ECO:0000259" key="10">
    <source>
        <dbReference type="PROSITE" id="PS50175"/>
    </source>
</evidence>
<dbReference type="GO" id="GO:0003964">
    <property type="term" value="F:RNA-directed DNA polymerase activity"/>
    <property type="evidence" value="ECO:0007669"/>
    <property type="project" value="UniProtKB-EC"/>
</dbReference>
<keyword evidence="7" id="KW-0863">Zinc-finger</keyword>
<evidence type="ECO:0000313" key="11">
    <source>
        <dbReference type="EMBL" id="GFR11778.1"/>
    </source>
</evidence>
<dbReference type="GO" id="GO:0004190">
    <property type="term" value="F:aspartic-type endopeptidase activity"/>
    <property type="evidence" value="ECO:0007669"/>
    <property type="project" value="InterPro"/>
</dbReference>
<name>A0A8X6GWG2_TRICU</name>
<dbReference type="Gene3D" id="2.40.70.10">
    <property type="entry name" value="Acid Proteases"/>
    <property type="match status" value="1"/>
</dbReference>
<dbReference type="GO" id="GO:0006508">
    <property type="term" value="P:proteolysis"/>
    <property type="evidence" value="ECO:0007669"/>
    <property type="project" value="InterPro"/>
</dbReference>
<dbReference type="PROSITE" id="PS00141">
    <property type="entry name" value="ASP_PROTEASE"/>
    <property type="match status" value="1"/>
</dbReference>
<feature type="domain" description="CCHC-type" evidence="9">
    <location>
        <begin position="94"/>
        <end position="109"/>
    </location>
</feature>
<dbReference type="Proteomes" id="UP000887116">
    <property type="component" value="Unassembled WGS sequence"/>
</dbReference>
<feature type="region of interest" description="Disordered" evidence="8">
    <location>
        <begin position="119"/>
        <end position="162"/>
    </location>
</feature>
<dbReference type="GO" id="GO:0008270">
    <property type="term" value="F:zinc ion binding"/>
    <property type="evidence" value="ECO:0007669"/>
    <property type="project" value="UniProtKB-KW"/>
</dbReference>
<keyword evidence="2" id="KW-0808">Transferase</keyword>
<dbReference type="PROSITE" id="PS50158">
    <property type="entry name" value="ZF_CCHC"/>
    <property type="match status" value="1"/>
</dbReference>
<dbReference type="InterPro" id="IPR036875">
    <property type="entry name" value="Znf_CCHC_sf"/>
</dbReference>
<dbReference type="AlphaFoldDB" id="A0A8X6GWG2"/>
<keyword evidence="7" id="KW-0862">Zinc</keyword>
<comment type="caution">
    <text evidence="11">The sequence shown here is derived from an EMBL/GenBank/DDBJ whole genome shotgun (WGS) entry which is preliminary data.</text>
</comment>
<evidence type="ECO:0000256" key="7">
    <source>
        <dbReference type="PROSITE-ProRule" id="PRU00047"/>
    </source>
</evidence>
<evidence type="ECO:0000256" key="3">
    <source>
        <dbReference type="ARBA" id="ARBA00022695"/>
    </source>
</evidence>
<dbReference type="SUPFAM" id="SSF50630">
    <property type="entry name" value="Acid proteases"/>
    <property type="match status" value="1"/>
</dbReference>
<dbReference type="InterPro" id="IPR043128">
    <property type="entry name" value="Rev_trsase/Diguanyl_cyclase"/>
</dbReference>
<feature type="region of interest" description="Disordered" evidence="8">
    <location>
        <begin position="45"/>
        <end position="77"/>
    </location>
</feature>
<keyword evidence="12" id="KW-1185">Reference proteome</keyword>
<sequence>MQHVFSKPFNIKKPELQSIEAIIKDEVDRSLATITSQHITASQQFFSSAQRPTLKTPRRPTTYASRSPIIVPPPQYETQRKTGLWRTADSRPVCFHCGRPGHVVRYCRERRAIFNDYRRNNPRNYNLPDEYENNANHDAPFRRRSPSPPRERSPTRCTRSPITDAIPVVKSRGKLSRSPSIGGEVANFRNPPLAAKLHGNHIEVFIDNQPVKALVDSGASNSIISETYRRKQRKVMFLDTKPVILKVADGNYVKPLGKCVLQLTINGRTQPFQFTVMPKCSHDVILGFDFLKASQAVLDGGRAELIFDELLHDEEIDSHGIKLYAMSDSVVPARSCKFLTVQARNAQDDIDFLVEGNKVMCINQGIAVPSMITSLRKGKASIWVTNCENQARCIPKGMYIANAEPARSKCLNTLTEVPSYTDLWTSKCCDQIDYSRMMASTLSVEQKKQMKSLLRQFQDAFHSETQQRECKLNVKHKINTGTHPAVSQRPYRVSSVERRAGLVLNPRKCYFGAIEIKVLGHLASGKGVKPDPDKLEAVNSFPTPKKIHDVRSFLGLCSYYRRFIKNFCFRAKPLQQLLKGDSKFHWEKAQEDSFRDLKSALTSPPVLALYEPVFYWSLQSQSIRIHWYKRRWKSTPQGTSQGTRLFNVFAFIDTL</sequence>
<dbReference type="Gene3D" id="3.30.70.270">
    <property type="match status" value="2"/>
</dbReference>
<keyword evidence="3" id="KW-0548">Nucleotidyltransferase</keyword>
<dbReference type="InterPro" id="IPR001969">
    <property type="entry name" value="Aspartic_peptidase_AS"/>
</dbReference>
<dbReference type="PANTHER" id="PTHR37984">
    <property type="entry name" value="PROTEIN CBG26694"/>
    <property type="match status" value="1"/>
</dbReference>
<dbReference type="InterPro" id="IPR001878">
    <property type="entry name" value="Znf_CCHC"/>
</dbReference>
<organism evidence="11 12">
    <name type="scientific">Trichonephila clavata</name>
    <name type="common">Joro spider</name>
    <name type="synonym">Nephila clavata</name>
    <dbReference type="NCBI Taxonomy" id="2740835"/>
    <lineage>
        <taxon>Eukaryota</taxon>
        <taxon>Metazoa</taxon>
        <taxon>Ecdysozoa</taxon>
        <taxon>Arthropoda</taxon>
        <taxon>Chelicerata</taxon>
        <taxon>Arachnida</taxon>
        <taxon>Araneae</taxon>
        <taxon>Araneomorphae</taxon>
        <taxon>Entelegynae</taxon>
        <taxon>Araneoidea</taxon>
        <taxon>Nephilidae</taxon>
        <taxon>Trichonephila</taxon>
    </lineage>
</organism>
<dbReference type="InterPro" id="IPR043502">
    <property type="entry name" value="DNA/RNA_pol_sf"/>
</dbReference>
<dbReference type="Pfam" id="PF13975">
    <property type="entry name" value="gag-asp_proteas"/>
    <property type="match status" value="1"/>
</dbReference>
<feature type="compositionally biased region" description="Low complexity" evidence="8">
    <location>
        <begin position="51"/>
        <end position="62"/>
    </location>
</feature>
<dbReference type="SUPFAM" id="SSF57756">
    <property type="entry name" value="Retrovirus zinc finger-like domains"/>
    <property type="match status" value="1"/>
</dbReference>
<dbReference type="EMBL" id="BMAO01016858">
    <property type="protein sequence ID" value="GFR11778.1"/>
    <property type="molecule type" value="Genomic_DNA"/>
</dbReference>
<keyword evidence="4" id="KW-0540">Nuclease</keyword>
<evidence type="ECO:0000256" key="1">
    <source>
        <dbReference type="ARBA" id="ARBA00012493"/>
    </source>
</evidence>
<feature type="domain" description="Peptidase A2" evidence="10">
    <location>
        <begin position="211"/>
        <end position="226"/>
    </location>
</feature>
<protein>
    <recommendedName>
        <fullName evidence="1">RNA-directed DNA polymerase</fullName>
        <ecNumber evidence="1">2.7.7.49</ecNumber>
    </recommendedName>
</protein>
<reference evidence="11" key="1">
    <citation type="submission" date="2020-07" db="EMBL/GenBank/DDBJ databases">
        <title>Multicomponent nature underlies the extraordinary mechanical properties of spider dragline silk.</title>
        <authorList>
            <person name="Kono N."/>
            <person name="Nakamura H."/>
            <person name="Mori M."/>
            <person name="Yoshida Y."/>
            <person name="Ohtoshi R."/>
            <person name="Malay A.D."/>
            <person name="Moran D.A.P."/>
            <person name="Tomita M."/>
            <person name="Numata K."/>
            <person name="Arakawa K."/>
        </authorList>
    </citation>
    <scope>NUCLEOTIDE SEQUENCE</scope>
</reference>
<dbReference type="PROSITE" id="PS50175">
    <property type="entry name" value="ASP_PROT_RETROV"/>
    <property type="match status" value="1"/>
</dbReference>
<evidence type="ECO:0000259" key="9">
    <source>
        <dbReference type="PROSITE" id="PS50158"/>
    </source>
</evidence>
<dbReference type="FunFam" id="3.30.70.270:FF:000020">
    <property type="entry name" value="Transposon Tf2-6 polyprotein-like Protein"/>
    <property type="match status" value="1"/>
</dbReference>
<dbReference type="InterPro" id="IPR021109">
    <property type="entry name" value="Peptidase_aspartic_dom_sf"/>
</dbReference>
<evidence type="ECO:0000313" key="12">
    <source>
        <dbReference type="Proteomes" id="UP000887116"/>
    </source>
</evidence>
<dbReference type="OrthoDB" id="10056424at2759"/>
<dbReference type="GO" id="GO:0003676">
    <property type="term" value="F:nucleic acid binding"/>
    <property type="evidence" value="ECO:0007669"/>
    <property type="project" value="InterPro"/>
</dbReference>